<proteinExistence type="predicted"/>
<dbReference type="Proteomes" id="UP000034805">
    <property type="component" value="Unassembled WGS sequence"/>
</dbReference>
<evidence type="ECO:0000313" key="1">
    <source>
        <dbReference type="EMBL" id="KPP78345.1"/>
    </source>
</evidence>
<evidence type="ECO:0000313" key="2">
    <source>
        <dbReference type="Proteomes" id="UP000034805"/>
    </source>
</evidence>
<dbReference type="EMBL" id="JARO02000498">
    <property type="protein sequence ID" value="KPP78345.1"/>
    <property type="molecule type" value="Genomic_DNA"/>
</dbReference>
<accession>A0A0N8K2P9</accession>
<organism evidence="1 2">
    <name type="scientific">Scleropages formosus</name>
    <name type="common">Asian bonytongue</name>
    <name type="synonym">Osteoglossum formosum</name>
    <dbReference type="NCBI Taxonomy" id="113540"/>
    <lineage>
        <taxon>Eukaryota</taxon>
        <taxon>Metazoa</taxon>
        <taxon>Chordata</taxon>
        <taxon>Craniata</taxon>
        <taxon>Vertebrata</taxon>
        <taxon>Euteleostomi</taxon>
        <taxon>Actinopterygii</taxon>
        <taxon>Neopterygii</taxon>
        <taxon>Teleostei</taxon>
        <taxon>Osteoglossocephala</taxon>
        <taxon>Osteoglossomorpha</taxon>
        <taxon>Osteoglossiformes</taxon>
        <taxon>Osteoglossidae</taxon>
        <taxon>Scleropages</taxon>
    </lineage>
</organism>
<name>A0A0N8K2P9_SCLFO</name>
<comment type="caution">
    <text evidence="1">The sequence shown here is derived from an EMBL/GenBank/DDBJ whole genome shotgun (WGS) entry which is preliminary data.</text>
</comment>
<dbReference type="STRING" id="113540.ENSSFOP00015018269"/>
<gene>
    <name evidence="1" type="ORF">Z043_102153</name>
</gene>
<dbReference type="AlphaFoldDB" id="A0A0N8K2P9"/>
<reference evidence="1 2" key="1">
    <citation type="submission" date="2015-08" db="EMBL/GenBank/DDBJ databases">
        <title>The genome of the Asian arowana (Scleropages formosus).</title>
        <authorList>
            <person name="Tan M.H."/>
            <person name="Gan H.M."/>
            <person name="Croft L.J."/>
            <person name="Austin C.M."/>
        </authorList>
    </citation>
    <scope>NUCLEOTIDE SEQUENCE [LARGE SCALE GENOMIC DNA]</scope>
    <source>
        <strain evidence="1">Aro1</strain>
    </source>
</reference>
<protein>
    <submittedName>
        <fullName evidence="1">Uncharacterized protein</fullName>
    </submittedName>
</protein>
<sequence length="124" mass="13219">MKDLSGSACCYRFPARPLRADLVALAVSSSQARAMAASLLLHAALLWASASSSATAAEQCFSKVHPDLIVNASAAFLAKSTVLDAHASPSQQACLLDCCSQEEPSNNCNHDNKTTNYYYDIIIH</sequence>